<keyword evidence="4" id="KW-1185">Reference proteome</keyword>
<comment type="caution">
    <text evidence="3">The sequence shown here is derived from an EMBL/GenBank/DDBJ whole genome shotgun (WGS) entry which is preliminary data.</text>
</comment>
<name>A0A9P4WG41_9PLEO</name>
<dbReference type="EMBL" id="SWKV01000151">
    <property type="protein sequence ID" value="KAF3031411.1"/>
    <property type="molecule type" value="Genomic_DNA"/>
</dbReference>
<keyword evidence="1" id="KW-0175">Coiled coil</keyword>
<evidence type="ECO:0000313" key="4">
    <source>
        <dbReference type="Proteomes" id="UP000758155"/>
    </source>
</evidence>
<gene>
    <name evidence="3" type="ORF">E8E12_001481</name>
</gene>
<sequence length="209" mass="23259">MSLLTTPQLVALYNNILKAGAHEYNSKTFWSHLIRTGFIKSEDVIYASEIPPTPLSADKFRRVDFGFYTLNRHLELQVVALGEIKRATGSIDEVEAQLQEACQACVMYTKEDVWGIAMKGTMAQVFQHTYATNQFFSITGDKYIDANSPNAGILANAFTTLATSITQPVQSAQPVASSSTPADGWYPANDGTNRQRYYQSGQWTNHYDP</sequence>
<evidence type="ECO:0008006" key="5">
    <source>
        <dbReference type="Google" id="ProtNLM"/>
    </source>
</evidence>
<feature type="compositionally biased region" description="Polar residues" evidence="2">
    <location>
        <begin position="172"/>
        <end position="181"/>
    </location>
</feature>
<evidence type="ECO:0000256" key="1">
    <source>
        <dbReference type="SAM" id="Coils"/>
    </source>
</evidence>
<feature type="compositionally biased region" description="Polar residues" evidence="2">
    <location>
        <begin position="190"/>
        <end position="209"/>
    </location>
</feature>
<dbReference type="Proteomes" id="UP000758155">
    <property type="component" value="Unassembled WGS sequence"/>
</dbReference>
<feature type="region of interest" description="Disordered" evidence="2">
    <location>
        <begin position="172"/>
        <end position="209"/>
    </location>
</feature>
<proteinExistence type="predicted"/>
<organism evidence="3 4">
    <name type="scientific">Didymella heteroderae</name>
    <dbReference type="NCBI Taxonomy" id="1769908"/>
    <lineage>
        <taxon>Eukaryota</taxon>
        <taxon>Fungi</taxon>
        <taxon>Dikarya</taxon>
        <taxon>Ascomycota</taxon>
        <taxon>Pezizomycotina</taxon>
        <taxon>Dothideomycetes</taxon>
        <taxon>Pleosporomycetidae</taxon>
        <taxon>Pleosporales</taxon>
        <taxon>Pleosporineae</taxon>
        <taxon>Didymellaceae</taxon>
        <taxon>Didymella</taxon>
    </lineage>
</organism>
<reference evidence="3" key="1">
    <citation type="submission" date="2019-04" db="EMBL/GenBank/DDBJ databases">
        <title>Sequencing of skin fungus with MAO and IRED activity.</title>
        <authorList>
            <person name="Marsaioli A.J."/>
            <person name="Bonatto J.M.C."/>
            <person name="Reis Junior O."/>
        </authorList>
    </citation>
    <scope>NUCLEOTIDE SEQUENCE</scope>
    <source>
        <strain evidence="3">28M1</strain>
    </source>
</reference>
<dbReference type="AlphaFoldDB" id="A0A9P4WG41"/>
<protein>
    <recommendedName>
        <fullName evidence="5">DUF2510 domain-containing protein</fullName>
    </recommendedName>
</protein>
<accession>A0A9P4WG41</accession>
<evidence type="ECO:0000313" key="3">
    <source>
        <dbReference type="EMBL" id="KAF3031411.1"/>
    </source>
</evidence>
<evidence type="ECO:0000256" key="2">
    <source>
        <dbReference type="SAM" id="MobiDB-lite"/>
    </source>
</evidence>
<feature type="coiled-coil region" evidence="1">
    <location>
        <begin position="84"/>
        <end position="111"/>
    </location>
</feature>
<dbReference type="OrthoDB" id="3901094at2759"/>